<dbReference type="AlphaFoldDB" id="L8JI43"/>
<dbReference type="Proteomes" id="UP000011134">
    <property type="component" value="Unassembled WGS sequence"/>
</dbReference>
<keyword evidence="1" id="KW-0812">Transmembrane</keyword>
<dbReference type="EMBL" id="AMZO01000001">
    <property type="protein sequence ID" value="ELR67903.1"/>
    <property type="molecule type" value="Genomic_DNA"/>
</dbReference>
<feature type="domain" description="DUF3955" evidence="2">
    <location>
        <begin position="3"/>
        <end position="61"/>
    </location>
</feature>
<accession>L8JI43</accession>
<keyword evidence="1" id="KW-1133">Transmembrane helix</keyword>
<comment type="caution">
    <text evidence="3">The sequence shown here is derived from an EMBL/GenBank/DDBJ whole genome shotgun (WGS) entry which is preliminary data.</text>
</comment>
<evidence type="ECO:0000259" key="2">
    <source>
        <dbReference type="Pfam" id="PF13127"/>
    </source>
</evidence>
<evidence type="ECO:0000313" key="3">
    <source>
        <dbReference type="EMBL" id="ELR67903.1"/>
    </source>
</evidence>
<keyword evidence="1" id="KW-0472">Membrane</keyword>
<keyword evidence="4" id="KW-1185">Reference proteome</keyword>
<proteinExistence type="predicted"/>
<feature type="transmembrane region" description="Helical" evidence="1">
    <location>
        <begin position="38"/>
        <end position="60"/>
    </location>
</feature>
<name>L8JI43_9GAMM</name>
<evidence type="ECO:0000256" key="1">
    <source>
        <dbReference type="SAM" id="Phobius"/>
    </source>
</evidence>
<sequence length="66" mass="7767">MKKYRLSIVLLLLSMVCYVAFQITGSYIDETGILVEPFALIPLFWLLLLFAFVTFAFQYLKGRRKR</sequence>
<dbReference type="RefSeq" id="WP_007461460.1">
    <property type="nucleotide sequence ID" value="NZ_AMZO01000001.1"/>
</dbReference>
<dbReference type="Pfam" id="PF13127">
    <property type="entry name" value="DUF3955"/>
    <property type="match status" value="1"/>
</dbReference>
<protein>
    <recommendedName>
        <fullName evidence="2">DUF3955 domain-containing protein</fullName>
    </recommendedName>
</protein>
<organism evidence="3 4">
    <name type="scientific">Photobacterium marinum</name>
    <dbReference type="NCBI Taxonomy" id="1056511"/>
    <lineage>
        <taxon>Bacteria</taxon>
        <taxon>Pseudomonadati</taxon>
        <taxon>Pseudomonadota</taxon>
        <taxon>Gammaproteobacteria</taxon>
        <taxon>Vibrionales</taxon>
        <taxon>Vibrionaceae</taxon>
        <taxon>Photobacterium</taxon>
    </lineage>
</organism>
<evidence type="ECO:0000313" key="4">
    <source>
        <dbReference type="Proteomes" id="UP000011134"/>
    </source>
</evidence>
<gene>
    <name evidence="3" type="ORF">C942_00211</name>
</gene>
<dbReference type="InterPro" id="IPR025016">
    <property type="entry name" value="DUF3955"/>
</dbReference>
<reference evidence="3 4" key="1">
    <citation type="submission" date="2012-12" db="EMBL/GenBank/DDBJ databases">
        <title>Genome Assembly of Photobacterium sp. AK15.</title>
        <authorList>
            <person name="Khatri I."/>
            <person name="Vaidya B."/>
            <person name="Srinivas T.N.R."/>
            <person name="Subramanian S."/>
            <person name="Pinnaka A."/>
        </authorList>
    </citation>
    <scope>NUCLEOTIDE SEQUENCE [LARGE SCALE GENOMIC DNA]</scope>
    <source>
        <strain evidence="3 4">AK15</strain>
    </source>
</reference>
<dbReference type="OrthoDB" id="6194834at2"/>
<dbReference type="PATRIC" id="fig|1056511.3.peg.215"/>